<evidence type="ECO:0008006" key="5">
    <source>
        <dbReference type="Google" id="ProtNLM"/>
    </source>
</evidence>
<dbReference type="Proteomes" id="UP001396898">
    <property type="component" value="Unassembled WGS sequence"/>
</dbReference>
<feature type="chain" id="PRO_5045084657" description="Ubiquitin 3 binding protein But2 C-terminal domain-containing protein" evidence="2">
    <location>
        <begin position="16"/>
        <end position="599"/>
    </location>
</feature>
<evidence type="ECO:0000313" key="4">
    <source>
        <dbReference type="Proteomes" id="UP001396898"/>
    </source>
</evidence>
<feature type="compositionally biased region" description="Basic residues" evidence="1">
    <location>
        <begin position="131"/>
        <end position="150"/>
    </location>
</feature>
<name>A0ABR1RG34_9PEZI</name>
<feature type="region of interest" description="Disordered" evidence="1">
    <location>
        <begin position="121"/>
        <end position="159"/>
    </location>
</feature>
<proteinExistence type="predicted"/>
<evidence type="ECO:0000256" key="1">
    <source>
        <dbReference type="SAM" id="MobiDB-lite"/>
    </source>
</evidence>
<accession>A0ABR1RG34</accession>
<sequence>MRLASLAALVSGGAASVIPAAAVDLLDRRLIQPNATLPTLPPVSLPSLIPFPSPSTCASYVTVTETPALLTLTETRYAIVTSETVTSTQTSLSESTLEATRTATITQFETSFVTETATVATETATREPVKVQKKIVQKRQKKRDSCKRRSSSSQASASQTSSFVDTVSASQTASEDTISASQTSSSIENISVTSSSADVCTATVTAAALKTTTTLTLTDSATATNVETVTSVIVATITTTVSTTDSETTAVPTTLSVTATTFVAPPDPTRAPPAPTFYLRADAASGTVADIYLRITPDLGGTNRVSFVSNDQAGASLFRLQDDGSVVSVLNPDQTLRYFSSSLSAAVFQDGQGPTAAQCQLNGTTTPGSTGSFVCPNGFSGLSAFGDDLYGNDNLLFTQSGLQDERFPPVRLLYVIPGDSTPTTPTANSTVTTPAPPPATPTFAIRAAGGGTYDGQYLKAIGSVEAGSVNNVVFTSDPGSAIAFTLQGATSVVVALHPEHVLSYEPSTASYAYVNEPMDGMAPAACQLTGDTTTVGAVGEFACPNGDSGLAVFSVDHGIDNTLIFDQPGDLVFEPVGLEYVILGNSAATTPVVTTLPPP</sequence>
<evidence type="ECO:0000256" key="2">
    <source>
        <dbReference type="SAM" id="SignalP"/>
    </source>
</evidence>
<comment type="caution">
    <text evidence="3">The sequence shown here is derived from an EMBL/GenBank/DDBJ whole genome shotgun (WGS) entry which is preliminary data.</text>
</comment>
<keyword evidence="4" id="KW-1185">Reference proteome</keyword>
<dbReference type="EMBL" id="JAQQWI010000015">
    <property type="protein sequence ID" value="KAK8012237.1"/>
    <property type="molecule type" value="Genomic_DNA"/>
</dbReference>
<protein>
    <recommendedName>
        <fullName evidence="5">Ubiquitin 3 binding protein But2 C-terminal domain-containing protein</fullName>
    </recommendedName>
</protein>
<keyword evidence="2" id="KW-0732">Signal</keyword>
<organism evidence="3 4">
    <name type="scientific">Apiospora marii</name>
    <dbReference type="NCBI Taxonomy" id="335849"/>
    <lineage>
        <taxon>Eukaryota</taxon>
        <taxon>Fungi</taxon>
        <taxon>Dikarya</taxon>
        <taxon>Ascomycota</taxon>
        <taxon>Pezizomycotina</taxon>
        <taxon>Sordariomycetes</taxon>
        <taxon>Xylariomycetidae</taxon>
        <taxon>Amphisphaeriales</taxon>
        <taxon>Apiosporaceae</taxon>
        <taxon>Apiospora</taxon>
    </lineage>
</organism>
<reference evidence="3 4" key="1">
    <citation type="submission" date="2023-01" db="EMBL/GenBank/DDBJ databases">
        <title>Analysis of 21 Apiospora genomes using comparative genomics revels a genus with tremendous synthesis potential of carbohydrate active enzymes and secondary metabolites.</title>
        <authorList>
            <person name="Sorensen T."/>
        </authorList>
    </citation>
    <scope>NUCLEOTIDE SEQUENCE [LARGE SCALE GENOMIC DNA]</scope>
    <source>
        <strain evidence="3 4">CBS 20057</strain>
    </source>
</reference>
<gene>
    <name evidence="3" type="ORF">PG991_009612</name>
</gene>
<evidence type="ECO:0000313" key="3">
    <source>
        <dbReference type="EMBL" id="KAK8012237.1"/>
    </source>
</evidence>
<feature type="signal peptide" evidence="2">
    <location>
        <begin position="1"/>
        <end position="15"/>
    </location>
</feature>